<name>A0ABD3C7I4_9LAMI</name>
<protein>
    <submittedName>
        <fullName evidence="2">Uncharacterized protein</fullName>
    </submittedName>
</protein>
<comment type="caution">
    <text evidence="2">The sequence shown here is derived from an EMBL/GenBank/DDBJ whole genome shotgun (WGS) entry which is preliminary data.</text>
</comment>
<evidence type="ECO:0000313" key="2">
    <source>
        <dbReference type="EMBL" id="KAL3625746.1"/>
    </source>
</evidence>
<keyword evidence="3" id="KW-1185">Reference proteome</keyword>
<organism evidence="2 3">
    <name type="scientific">Castilleja foliolosa</name>
    <dbReference type="NCBI Taxonomy" id="1961234"/>
    <lineage>
        <taxon>Eukaryota</taxon>
        <taxon>Viridiplantae</taxon>
        <taxon>Streptophyta</taxon>
        <taxon>Embryophyta</taxon>
        <taxon>Tracheophyta</taxon>
        <taxon>Spermatophyta</taxon>
        <taxon>Magnoliopsida</taxon>
        <taxon>eudicotyledons</taxon>
        <taxon>Gunneridae</taxon>
        <taxon>Pentapetalae</taxon>
        <taxon>asterids</taxon>
        <taxon>lamiids</taxon>
        <taxon>Lamiales</taxon>
        <taxon>Orobanchaceae</taxon>
        <taxon>Pedicularideae</taxon>
        <taxon>Castillejinae</taxon>
        <taxon>Castilleja</taxon>
    </lineage>
</organism>
<evidence type="ECO:0000256" key="1">
    <source>
        <dbReference type="SAM" id="MobiDB-lite"/>
    </source>
</evidence>
<dbReference type="EMBL" id="JAVIJP010000048">
    <property type="protein sequence ID" value="KAL3625746.1"/>
    <property type="molecule type" value="Genomic_DNA"/>
</dbReference>
<feature type="region of interest" description="Disordered" evidence="1">
    <location>
        <begin position="14"/>
        <end position="39"/>
    </location>
</feature>
<sequence>MGKRSLRKLRMLEAAEANERKKHSKLLSGEPESSEAGAALDKKMTEQPVLYIGKTFKNRMLMKAAVETLKENKLLRECRRYKLCLKVPEEKIQYLLKMVQMKSEVQMKSDIIGFEELKQVEVAAKYIYARNMFEFENRGGEKFMQIPHHKMNRVGSYHYGCYANPPGVE</sequence>
<proteinExistence type="predicted"/>
<gene>
    <name evidence="2" type="ORF">CASFOL_030275</name>
</gene>
<reference evidence="3" key="1">
    <citation type="journal article" date="2024" name="IScience">
        <title>Strigolactones Initiate the Formation of Haustorium-like Structures in Castilleja.</title>
        <authorList>
            <person name="Buerger M."/>
            <person name="Peterson D."/>
            <person name="Chory J."/>
        </authorList>
    </citation>
    <scope>NUCLEOTIDE SEQUENCE [LARGE SCALE GENOMIC DNA]</scope>
</reference>
<evidence type="ECO:0000313" key="3">
    <source>
        <dbReference type="Proteomes" id="UP001632038"/>
    </source>
</evidence>
<dbReference type="Proteomes" id="UP001632038">
    <property type="component" value="Unassembled WGS sequence"/>
</dbReference>
<dbReference type="AlphaFoldDB" id="A0ABD3C7I4"/>
<accession>A0ABD3C7I4</accession>